<comment type="subcellular location">
    <subcellularLocation>
        <location evidence="1">Membrane</location>
        <topology evidence="1">Multi-pass membrane protein</topology>
    </subcellularLocation>
</comment>
<evidence type="ECO:0000256" key="6">
    <source>
        <dbReference type="ARBA" id="ARBA00023136"/>
    </source>
</evidence>
<feature type="transmembrane region" description="Helical" evidence="8">
    <location>
        <begin position="139"/>
        <end position="160"/>
    </location>
</feature>
<evidence type="ECO:0000256" key="8">
    <source>
        <dbReference type="SAM" id="Phobius"/>
    </source>
</evidence>
<feature type="transmembrane region" description="Helical" evidence="8">
    <location>
        <begin position="113"/>
        <end position="133"/>
    </location>
</feature>
<evidence type="ECO:0000256" key="1">
    <source>
        <dbReference type="ARBA" id="ARBA00004141"/>
    </source>
</evidence>
<evidence type="ECO:0000313" key="10">
    <source>
        <dbReference type="Proteomes" id="UP000221024"/>
    </source>
</evidence>
<dbReference type="Proteomes" id="UP000221024">
    <property type="component" value="Unassembled WGS sequence"/>
</dbReference>
<comment type="caution">
    <text evidence="9">The sequence shown here is derived from an EMBL/GenBank/DDBJ whole genome shotgun (WGS) entry which is preliminary data.</text>
</comment>
<dbReference type="GO" id="GO:0016020">
    <property type="term" value="C:membrane"/>
    <property type="evidence" value="ECO:0007669"/>
    <property type="project" value="UniProtKB-SubCell"/>
</dbReference>
<sequence>MTLSYLAFHLIFTIPPIVLLATTLPRPLAGVGGKRGAWALPLLCLIAFTYTTPWDNYLVANEIWWYGESRVLATIGYVPVEEYAFFILQPILTGLFLYHYLSRSSETNKRTEAPRWIGGGFWLAVSVLGWWMIASGIDAFLYMGLIIGWAGPILAFLWFYDGPQLWQYRRTMLVTVGIPTVYLWIADAIAIHNGIWTISPQFTVGIEPFGLPIEEATFFLVTNLMVVKGILLFLDSAPALFSNEAVSSQRTPMS</sequence>
<organism evidence="9 10">
    <name type="scientific">Longimonas halophila</name>
    <dbReference type="NCBI Taxonomy" id="1469170"/>
    <lineage>
        <taxon>Bacteria</taxon>
        <taxon>Pseudomonadati</taxon>
        <taxon>Rhodothermota</taxon>
        <taxon>Rhodothermia</taxon>
        <taxon>Rhodothermales</taxon>
        <taxon>Salisaetaceae</taxon>
        <taxon>Longimonas</taxon>
    </lineage>
</organism>
<feature type="transmembrane region" description="Helical" evidence="8">
    <location>
        <begin position="83"/>
        <end position="101"/>
    </location>
</feature>
<dbReference type="RefSeq" id="WP_098060931.1">
    <property type="nucleotide sequence ID" value="NZ_PDEP01000001.1"/>
</dbReference>
<evidence type="ECO:0000256" key="4">
    <source>
        <dbReference type="ARBA" id="ARBA00022746"/>
    </source>
</evidence>
<feature type="transmembrane region" description="Helical" evidence="8">
    <location>
        <begin position="36"/>
        <end position="54"/>
    </location>
</feature>
<feature type="transmembrane region" description="Helical" evidence="8">
    <location>
        <begin position="216"/>
        <end position="234"/>
    </location>
</feature>
<evidence type="ECO:0000256" key="7">
    <source>
        <dbReference type="ARBA" id="ARBA00023235"/>
    </source>
</evidence>
<evidence type="ECO:0000256" key="3">
    <source>
        <dbReference type="ARBA" id="ARBA00022692"/>
    </source>
</evidence>
<evidence type="ECO:0000256" key="2">
    <source>
        <dbReference type="ARBA" id="ARBA00004829"/>
    </source>
</evidence>
<dbReference type="AlphaFoldDB" id="A0A2H3NQL3"/>
<comment type="pathway">
    <text evidence="2">Carotenoid biosynthesis.</text>
</comment>
<keyword evidence="4" id="KW-0125">Carotenoid biosynthesis</keyword>
<keyword evidence="7" id="KW-0413">Isomerase</keyword>
<dbReference type="GO" id="GO:0045436">
    <property type="term" value="F:lycopene beta cyclase activity"/>
    <property type="evidence" value="ECO:0007669"/>
    <property type="project" value="UniProtKB-ARBA"/>
</dbReference>
<dbReference type="GO" id="GO:0016117">
    <property type="term" value="P:carotenoid biosynthetic process"/>
    <property type="evidence" value="ECO:0007669"/>
    <property type="project" value="UniProtKB-KW"/>
</dbReference>
<gene>
    <name evidence="9" type="ORF">CRI93_02035</name>
</gene>
<dbReference type="EMBL" id="PDEP01000001">
    <property type="protein sequence ID" value="PEN09533.1"/>
    <property type="molecule type" value="Genomic_DNA"/>
</dbReference>
<keyword evidence="6 8" id="KW-0472">Membrane</keyword>
<keyword evidence="3 8" id="KW-0812">Transmembrane</keyword>
<dbReference type="GO" id="GO:0016872">
    <property type="term" value="F:intramolecular lyase activity"/>
    <property type="evidence" value="ECO:0007669"/>
    <property type="project" value="InterPro"/>
</dbReference>
<dbReference type="NCBIfam" id="TIGR03462">
    <property type="entry name" value="CarR_dom_SF"/>
    <property type="match status" value="2"/>
</dbReference>
<evidence type="ECO:0000256" key="5">
    <source>
        <dbReference type="ARBA" id="ARBA00022989"/>
    </source>
</evidence>
<evidence type="ECO:0000313" key="9">
    <source>
        <dbReference type="EMBL" id="PEN09533.1"/>
    </source>
</evidence>
<accession>A0A2H3NQL3</accession>
<feature type="transmembrane region" description="Helical" evidence="8">
    <location>
        <begin position="6"/>
        <end position="24"/>
    </location>
</feature>
<name>A0A2H3NQL3_9BACT</name>
<feature type="transmembrane region" description="Helical" evidence="8">
    <location>
        <begin position="172"/>
        <end position="196"/>
    </location>
</feature>
<keyword evidence="10" id="KW-1185">Reference proteome</keyword>
<dbReference type="InterPro" id="IPR017825">
    <property type="entry name" value="Lycopene_cyclase_dom"/>
</dbReference>
<reference evidence="9 10" key="1">
    <citation type="submission" date="2017-10" db="EMBL/GenBank/DDBJ databases">
        <title>Draft genome of Longimonas halophila.</title>
        <authorList>
            <person name="Goh K.M."/>
            <person name="Shamsir M.S."/>
            <person name="Lim S.W."/>
        </authorList>
    </citation>
    <scope>NUCLEOTIDE SEQUENCE [LARGE SCALE GENOMIC DNA]</scope>
    <source>
        <strain evidence="9 10">KCTC 42399</strain>
    </source>
</reference>
<dbReference type="OrthoDB" id="5195186at2"/>
<proteinExistence type="predicted"/>
<keyword evidence="5 8" id="KW-1133">Transmembrane helix</keyword>
<protein>
    <submittedName>
        <fullName evidence="9">Beta-cyclase</fullName>
    </submittedName>
</protein>